<evidence type="ECO:0000313" key="1">
    <source>
        <dbReference type="EMBL" id="RIA82930.1"/>
    </source>
</evidence>
<dbReference type="Proteomes" id="UP000265703">
    <property type="component" value="Unassembled WGS sequence"/>
</dbReference>
<dbReference type="AlphaFoldDB" id="A0A397S9E5"/>
<comment type="caution">
    <text evidence="1">The sequence shown here is derived from an EMBL/GenBank/DDBJ whole genome shotgun (WGS) entry which is preliminary data.</text>
</comment>
<protein>
    <submittedName>
        <fullName evidence="1">Uncharacterized protein</fullName>
    </submittedName>
</protein>
<evidence type="ECO:0000313" key="2">
    <source>
        <dbReference type="Proteomes" id="UP000265703"/>
    </source>
</evidence>
<sequence>MSDANFGPATQPIQDQLIEFKLFYQANDNNVYHVTCKQILQDYPQGSGNSVSWEDDYDFEFFFQIPNNSTIIFHVTCKLLSFSLMVNLLNNKFYGMDFDLNVLKCRYFLPIHQKLSLEQSLKQILPLFFLQNIPDNEAQGNIENNTFSLTTQQ</sequence>
<dbReference type="OrthoDB" id="2333243at2759"/>
<dbReference type="EMBL" id="QKYT01000616">
    <property type="protein sequence ID" value="RIA82930.1"/>
    <property type="molecule type" value="Genomic_DNA"/>
</dbReference>
<accession>A0A397S9E5</accession>
<reference evidence="1 2" key="1">
    <citation type="submission" date="2018-06" db="EMBL/GenBank/DDBJ databases">
        <title>Comparative genomics reveals the genomic features of Rhizophagus irregularis, R. cerebriforme, R. diaphanum and Gigaspora rosea, and their symbiotic lifestyle signature.</title>
        <authorList>
            <person name="Morin E."/>
            <person name="San Clemente H."/>
            <person name="Chen E.C.H."/>
            <person name="De La Providencia I."/>
            <person name="Hainaut M."/>
            <person name="Kuo A."/>
            <person name="Kohler A."/>
            <person name="Murat C."/>
            <person name="Tang N."/>
            <person name="Roy S."/>
            <person name="Loubradou J."/>
            <person name="Henrissat B."/>
            <person name="Grigoriev I.V."/>
            <person name="Corradi N."/>
            <person name="Roux C."/>
            <person name="Martin F.M."/>
        </authorList>
    </citation>
    <scope>NUCLEOTIDE SEQUENCE [LARGE SCALE GENOMIC DNA]</scope>
    <source>
        <strain evidence="1 2">DAOM 227022</strain>
    </source>
</reference>
<name>A0A397S9E5_9GLOM</name>
<gene>
    <name evidence="1" type="ORF">C1645_787371</name>
</gene>
<organism evidence="1 2">
    <name type="scientific">Glomus cerebriforme</name>
    <dbReference type="NCBI Taxonomy" id="658196"/>
    <lineage>
        <taxon>Eukaryota</taxon>
        <taxon>Fungi</taxon>
        <taxon>Fungi incertae sedis</taxon>
        <taxon>Mucoromycota</taxon>
        <taxon>Glomeromycotina</taxon>
        <taxon>Glomeromycetes</taxon>
        <taxon>Glomerales</taxon>
        <taxon>Glomeraceae</taxon>
        <taxon>Glomus</taxon>
    </lineage>
</organism>
<proteinExistence type="predicted"/>
<keyword evidence="2" id="KW-1185">Reference proteome</keyword>